<dbReference type="EMBL" id="CADCTU010000032">
    <property type="protein sequence ID" value="CAA9291308.1"/>
    <property type="molecule type" value="Genomic_DNA"/>
</dbReference>
<protein>
    <submittedName>
        <fullName evidence="2">Toxin 1, PIN domain</fullName>
    </submittedName>
</protein>
<evidence type="ECO:0000313" key="2">
    <source>
        <dbReference type="EMBL" id="CAA9291308.1"/>
    </source>
</evidence>
<name>A0A6J4JZ89_9BACT</name>
<accession>A0A6J4JZ89</accession>
<feature type="compositionally biased region" description="Basic and acidic residues" evidence="1">
    <location>
        <begin position="119"/>
        <end position="129"/>
    </location>
</feature>
<feature type="non-terminal residue" evidence="2">
    <location>
        <position position="129"/>
    </location>
</feature>
<proteinExistence type="predicted"/>
<evidence type="ECO:0000256" key="1">
    <source>
        <dbReference type="SAM" id="MobiDB-lite"/>
    </source>
</evidence>
<reference evidence="2" key="1">
    <citation type="submission" date="2020-02" db="EMBL/GenBank/DDBJ databases">
        <authorList>
            <person name="Meier V. D."/>
        </authorList>
    </citation>
    <scope>NUCLEOTIDE SEQUENCE</scope>
    <source>
        <strain evidence="2">AVDCRST_MAG11</strain>
    </source>
</reference>
<feature type="compositionally biased region" description="Basic and acidic residues" evidence="1">
    <location>
        <begin position="22"/>
        <end position="39"/>
    </location>
</feature>
<sequence length="129" mass="13471">DRRHLGHHGDPAERAGGARLRRGADGRGAHRHLGRDAGRALRGRREPRRGGGLGRGGGADGRRRDRSGAIHRRAGGARPRGLAPFRQGAAPGGPQPRRLLRVRAGAGAGRAAAVQGRGLRPDRRAAGVV</sequence>
<feature type="region of interest" description="Disordered" evidence="1">
    <location>
        <begin position="1"/>
        <end position="129"/>
    </location>
</feature>
<feature type="compositionally biased region" description="Gly residues" evidence="1">
    <location>
        <begin position="50"/>
        <end position="59"/>
    </location>
</feature>
<feature type="non-terminal residue" evidence="2">
    <location>
        <position position="1"/>
    </location>
</feature>
<feature type="compositionally biased region" description="Low complexity" evidence="1">
    <location>
        <begin position="102"/>
        <end position="118"/>
    </location>
</feature>
<dbReference type="AlphaFoldDB" id="A0A6J4JZ89"/>
<gene>
    <name evidence="2" type="ORF">AVDCRST_MAG11-131</name>
</gene>
<organism evidence="2">
    <name type="scientific">uncultured Gemmatimonadaceae bacterium</name>
    <dbReference type="NCBI Taxonomy" id="246130"/>
    <lineage>
        <taxon>Bacteria</taxon>
        <taxon>Pseudomonadati</taxon>
        <taxon>Gemmatimonadota</taxon>
        <taxon>Gemmatimonadia</taxon>
        <taxon>Gemmatimonadales</taxon>
        <taxon>Gemmatimonadaceae</taxon>
        <taxon>environmental samples</taxon>
    </lineage>
</organism>